<accession>A0A7W6G249</accession>
<evidence type="ECO:0000256" key="1">
    <source>
        <dbReference type="SAM" id="MobiDB-lite"/>
    </source>
</evidence>
<dbReference type="AlphaFoldDB" id="A0A7W6G249"/>
<feature type="region of interest" description="Disordered" evidence="1">
    <location>
        <begin position="43"/>
        <end position="69"/>
    </location>
</feature>
<dbReference type="RefSeq" id="WP_183894599.1">
    <property type="nucleotide sequence ID" value="NZ_JACIDV010000003.1"/>
</dbReference>
<dbReference type="EMBL" id="JACIDV010000003">
    <property type="protein sequence ID" value="MBB3945186.1"/>
    <property type="molecule type" value="Genomic_DNA"/>
</dbReference>
<keyword evidence="3" id="KW-1185">Reference proteome</keyword>
<reference evidence="2 3" key="1">
    <citation type="submission" date="2020-08" db="EMBL/GenBank/DDBJ databases">
        <title>Genomic Encyclopedia of Type Strains, Phase IV (KMG-IV): sequencing the most valuable type-strain genomes for metagenomic binning, comparative biology and taxonomic classification.</title>
        <authorList>
            <person name="Goeker M."/>
        </authorList>
    </citation>
    <scope>NUCLEOTIDE SEQUENCE [LARGE SCALE GENOMIC DNA]</scope>
    <source>
        <strain evidence="2 3">DSM 26438</strain>
    </source>
</reference>
<proteinExistence type="predicted"/>
<evidence type="ECO:0000313" key="2">
    <source>
        <dbReference type="EMBL" id="MBB3945186.1"/>
    </source>
</evidence>
<gene>
    <name evidence="2" type="ORF">GGQ73_001119</name>
</gene>
<dbReference type="Proteomes" id="UP000565286">
    <property type="component" value="Unassembled WGS sequence"/>
</dbReference>
<organism evidence="2 3">
    <name type="scientific">Rhizobium skierniewicense</name>
    <dbReference type="NCBI Taxonomy" id="984260"/>
    <lineage>
        <taxon>Bacteria</taxon>
        <taxon>Pseudomonadati</taxon>
        <taxon>Pseudomonadota</taxon>
        <taxon>Alphaproteobacteria</taxon>
        <taxon>Hyphomicrobiales</taxon>
        <taxon>Rhizobiaceae</taxon>
        <taxon>Rhizobium/Agrobacterium group</taxon>
        <taxon>Rhizobium</taxon>
    </lineage>
</organism>
<evidence type="ECO:0000313" key="3">
    <source>
        <dbReference type="Proteomes" id="UP000565286"/>
    </source>
</evidence>
<sequence>MADDSTNTIRATFATRAAADLAVEHLVQQHGVPRPDIFIQSTTAKNTVGSAPSGGDASQADGVRDDAPLEGEIEVSADVSNSQFAAVQRSLGEAGALHVTGQ</sequence>
<comment type="caution">
    <text evidence="2">The sequence shown here is derived from an EMBL/GenBank/DDBJ whole genome shotgun (WGS) entry which is preliminary data.</text>
</comment>
<protein>
    <submittedName>
        <fullName evidence="2">Uncharacterized protein</fullName>
    </submittedName>
</protein>
<name>A0A7W6G249_9HYPH</name>